<dbReference type="AlphaFoldDB" id="A0A428KKY2"/>
<evidence type="ECO:0000313" key="2">
    <source>
        <dbReference type="Proteomes" id="UP000273500"/>
    </source>
</evidence>
<dbReference type="OrthoDB" id="893408at2"/>
<name>A0A428KKY2_9BACT</name>
<gene>
    <name evidence="1" type="ORF">EI291_16085</name>
</gene>
<evidence type="ECO:0000313" key="1">
    <source>
        <dbReference type="EMBL" id="RSK47116.1"/>
    </source>
</evidence>
<reference evidence="1 2" key="1">
    <citation type="submission" date="2018-12" db="EMBL/GenBank/DDBJ databases">
        <authorList>
            <person name="Feng G."/>
            <person name="Zhu H."/>
        </authorList>
    </citation>
    <scope>NUCLEOTIDE SEQUENCE [LARGE SCALE GENOMIC DNA]</scope>
    <source>
        <strain evidence="1 2">KCTC 12533</strain>
    </source>
</reference>
<protein>
    <submittedName>
        <fullName evidence="1">STAS/SEC14 domain-containing protein</fullName>
    </submittedName>
</protein>
<sequence>MLLDTPTLTISHNASTGVLWVHWIGNHDATSVRQGCAQLLAHASRTNSHKLLNDSSEAFGEWWPASEWIGREFIPQLAAAGVQAIAWINSMDWPSRYGVASTLQHVQHMRVQLFDFDQQEKARQWLLAFQA</sequence>
<accession>A0A428KKY2</accession>
<dbReference type="InterPro" id="IPR021866">
    <property type="entry name" value="SpoIIAA-like"/>
</dbReference>
<proteinExistence type="predicted"/>
<dbReference type="Proteomes" id="UP000273500">
    <property type="component" value="Unassembled WGS sequence"/>
</dbReference>
<dbReference type="RefSeq" id="WP_125422209.1">
    <property type="nucleotide sequence ID" value="NZ_RWIT01000010.1"/>
</dbReference>
<comment type="caution">
    <text evidence="1">The sequence shown here is derived from an EMBL/GenBank/DDBJ whole genome shotgun (WGS) entry which is preliminary data.</text>
</comment>
<dbReference type="Pfam" id="PF11964">
    <property type="entry name" value="SpoIIAA-like"/>
    <property type="match status" value="1"/>
</dbReference>
<dbReference type="EMBL" id="RWIT01000010">
    <property type="protein sequence ID" value="RSK47116.1"/>
    <property type="molecule type" value="Genomic_DNA"/>
</dbReference>
<organism evidence="1 2">
    <name type="scientific">Hymenobacter rigui</name>
    <dbReference type="NCBI Taxonomy" id="334424"/>
    <lineage>
        <taxon>Bacteria</taxon>
        <taxon>Pseudomonadati</taxon>
        <taxon>Bacteroidota</taxon>
        <taxon>Cytophagia</taxon>
        <taxon>Cytophagales</taxon>
        <taxon>Hymenobacteraceae</taxon>
        <taxon>Hymenobacter</taxon>
    </lineage>
</organism>
<keyword evidence="2" id="KW-1185">Reference proteome</keyword>